<name>A0ABX7N0T6_9BACT</name>
<dbReference type="InterPro" id="IPR006311">
    <property type="entry name" value="TAT_signal"/>
</dbReference>
<dbReference type="Proteomes" id="UP000663090">
    <property type="component" value="Chromosome"/>
</dbReference>
<evidence type="ECO:0000313" key="2">
    <source>
        <dbReference type="EMBL" id="QSQ11011.1"/>
    </source>
</evidence>
<protein>
    <submittedName>
        <fullName evidence="2">Uncharacterized protein</fullName>
    </submittedName>
</protein>
<evidence type="ECO:0000313" key="3">
    <source>
        <dbReference type="Proteomes" id="UP000663090"/>
    </source>
</evidence>
<gene>
    <name evidence="2" type="ORF">JY572_21555</name>
</gene>
<feature type="signal peptide" evidence="1">
    <location>
        <begin position="1"/>
        <end position="34"/>
    </location>
</feature>
<feature type="chain" id="PRO_5046956051" evidence="1">
    <location>
        <begin position="35"/>
        <end position="184"/>
    </location>
</feature>
<reference evidence="2 3" key="1">
    <citation type="submission" date="2021-02" db="EMBL/GenBank/DDBJ databases">
        <title>De Novo genome assembly of isolated myxobacteria.</title>
        <authorList>
            <person name="Stevens D.C."/>
        </authorList>
    </citation>
    <scope>NUCLEOTIDE SEQUENCE [LARGE SCALE GENOMIC DNA]</scope>
    <source>
        <strain evidence="2 3">SCHIC003</strain>
    </source>
</reference>
<organism evidence="2 3">
    <name type="scientific">Myxococcus landrumensis</name>
    <dbReference type="NCBI Taxonomy" id="2813577"/>
    <lineage>
        <taxon>Bacteria</taxon>
        <taxon>Pseudomonadati</taxon>
        <taxon>Myxococcota</taxon>
        <taxon>Myxococcia</taxon>
        <taxon>Myxococcales</taxon>
        <taxon>Cystobacterineae</taxon>
        <taxon>Myxococcaceae</taxon>
        <taxon>Myxococcus</taxon>
    </lineage>
</organism>
<accession>A0ABX7N0T6</accession>
<dbReference type="PROSITE" id="PS51318">
    <property type="entry name" value="TAT"/>
    <property type="match status" value="1"/>
</dbReference>
<proteinExistence type="predicted"/>
<keyword evidence="1" id="KW-0732">Signal</keyword>
<sequence length="184" mass="18699">MSIPSNRPLSRRAVLTCLSMAVWGGSMMPGSASALGLITCPLGTSQVSYSPGITNTPTPTNVSGAELSGLCTGVGLPVGVSSFTTSFAGTATLSCSGLFTMGEGEQTFVWNNGATSTWHYTAMTPVIVNGQRVITSTGVITSGLLVGMQVTQVLTLANLDLMQCASPGGLTTTSGPSTYTFTSL</sequence>
<dbReference type="EMBL" id="CP071091">
    <property type="protein sequence ID" value="QSQ11011.1"/>
    <property type="molecule type" value="Genomic_DNA"/>
</dbReference>
<evidence type="ECO:0000256" key="1">
    <source>
        <dbReference type="SAM" id="SignalP"/>
    </source>
</evidence>
<keyword evidence="3" id="KW-1185">Reference proteome</keyword>
<dbReference type="RefSeq" id="WP_206712771.1">
    <property type="nucleotide sequence ID" value="NZ_CP071091.1"/>
</dbReference>